<dbReference type="EnsemblMetazoa" id="AMEC012550-RA">
    <property type="protein sequence ID" value="AMEC012550-PA"/>
    <property type="gene ID" value="AMEC012550"/>
</dbReference>
<dbReference type="VEuPathDB" id="VectorBase:AMEC012550"/>
<dbReference type="SMART" id="SM00358">
    <property type="entry name" value="DSRM"/>
    <property type="match status" value="1"/>
</dbReference>
<dbReference type="AlphaFoldDB" id="A0A182U275"/>
<evidence type="ECO:0000256" key="2">
    <source>
        <dbReference type="SAM" id="MobiDB-lite"/>
    </source>
</evidence>
<dbReference type="Pfam" id="PF00035">
    <property type="entry name" value="dsrm"/>
    <property type="match status" value="1"/>
</dbReference>
<reference evidence="4" key="2">
    <citation type="submission" date="2020-05" db="UniProtKB">
        <authorList>
            <consortium name="EnsemblMetazoa"/>
        </authorList>
    </citation>
    <scope>IDENTIFICATION</scope>
    <source>
        <strain evidence="4">CM1001059</strain>
    </source>
</reference>
<dbReference type="GO" id="GO:0005737">
    <property type="term" value="C:cytoplasm"/>
    <property type="evidence" value="ECO:0007669"/>
    <property type="project" value="TreeGrafter"/>
</dbReference>
<evidence type="ECO:0000259" key="3">
    <source>
        <dbReference type="PROSITE" id="PS50137"/>
    </source>
</evidence>
<name>A0A182U275_9DIPT</name>
<dbReference type="GO" id="GO:0010468">
    <property type="term" value="P:regulation of gene expression"/>
    <property type="evidence" value="ECO:0007669"/>
    <property type="project" value="UniProtKB-ARBA"/>
</dbReference>
<dbReference type="SUPFAM" id="SSF54768">
    <property type="entry name" value="dsRNA-binding domain-like"/>
    <property type="match status" value="1"/>
</dbReference>
<keyword evidence="5" id="KW-1185">Reference proteome</keyword>
<dbReference type="FunFam" id="3.30.160.20:FF:000044">
    <property type="entry name" value="Uncharacterized protein, isoform I"/>
    <property type="match status" value="1"/>
</dbReference>
<accession>A0A182U275</accession>
<evidence type="ECO:0000313" key="4">
    <source>
        <dbReference type="EnsemblMetazoa" id="AMEC012550-PA"/>
    </source>
</evidence>
<dbReference type="InterPro" id="IPR014720">
    <property type="entry name" value="dsRBD_dom"/>
</dbReference>
<dbReference type="GO" id="GO:0006382">
    <property type="term" value="P:adenosine to inosine editing"/>
    <property type="evidence" value="ECO:0007669"/>
    <property type="project" value="TreeGrafter"/>
</dbReference>
<dbReference type="GO" id="GO:0003725">
    <property type="term" value="F:double-stranded RNA binding"/>
    <property type="evidence" value="ECO:0007669"/>
    <property type="project" value="TreeGrafter"/>
</dbReference>
<dbReference type="GO" id="GO:0005730">
    <property type="term" value="C:nucleolus"/>
    <property type="evidence" value="ECO:0007669"/>
    <property type="project" value="TreeGrafter"/>
</dbReference>
<feature type="region of interest" description="Disordered" evidence="2">
    <location>
        <begin position="56"/>
        <end position="75"/>
    </location>
</feature>
<feature type="region of interest" description="Disordered" evidence="2">
    <location>
        <begin position="1"/>
        <end position="29"/>
    </location>
</feature>
<reference evidence="5" key="1">
    <citation type="submission" date="2014-01" db="EMBL/GenBank/DDBJ databases">
        <title>The Genome Sequence of Anopheles melas CM1001059_A (V2).</title>
        <authorList>
            <consortium name="The Broad Institute Genomics Platform"/>
            <person name="Neafsey D.E."/>
            <person name="Besansky N."/>
            <person name="Howell P."/>
            <person name="Walton C."/>
            <person name="Young S.K."/>
            <person name="Zeng Q."/>
            <person name="Gargeya S."/>
            <person name="Fitzgerald M."/>
            <person name="Haas B."/>
            <person name="Abouelleil A."/>
            <person name="Allen A.W."/>
            <person name="Alvarado L."/>
            <person name="Arachchi H.M."/>
            <person name="Berlin A.M."/>
            <person name="Chapman S.B."/>
            <person name="Gainer-Dewar J."/>
            <person name="Goldberg J."/>
            <person name="Griggs A."/>
            <person name="Gujja S."/>
            <person name="Hansen M."/>
            <person name="Howarth C."/>
            <person name="Imamovic A."/>
            <person name="Ireland A."/>
            <person name="Larimer J."/>
            <person name="McCowan C."/>
            <person name="Murphy C."/>
            <person name="Pearson M."/>
            <person name="Poon T.W."/>
            <person name="Priest M."/>
            <person name="Roberts A."/>
            <person name="Saif S."/>
            <person name="Shea T."/>
            <person name="Sisk P."/>
            <person name="Sykes S."/>
            <person name="Wortman J."/>
            <person name="Nusbaum C."/>
            <person name="Birren B."/>
        </authorList>
    </citation>
    <scope>NUCLEOTIDE SEQUENCE [LARGE SCALE GENOMIC DNA]</scope>
    <source>
        <strain evidence="5">CM1001059</strain>
    </source>
</reference>
<feature type="domain" description="DRBM" evidence="3">
    <location>
        <begin position="67"/>
        <end position="143"/>
    </location>
</feature>
<evidence type="ECO:0000313" key="5">
    <source>
        <dbReference type="Proteomes" id="UP000075902"/>
    </source>
</evidence>
<dbReference type="GO" id="GO:0008251">
    <property type="term" value="F:tRNA-specific adenosine deaminase activity"/>
    <property type="evidence" value="ECO:0007669"/>
    <property type="project" value="TreeGrafter"/>
</dbReference>
<dbReference type="PANTHER" id="PTHR10910">
    <property type="entry name" value="EUKARYOTE SPECIFIC DSRNA BINDING PROTEIN"/>
    <property type="match status" value="1"/>
</dbReference>
<proteinExistence type="predicted"/>
<dbReference type="Proteomes" id="UP000075902">
    <property type="component" value="Unassembled WGS sequence"/>
</dbReference>
<feature type="compositionally biased region" description="Low complexity" evidence="2">
    <location>
        <begin position="1"/>
        <end position="28"/>
    </location>
</feature>
<dbReference type="PROSITE" id="PS50137">
    <property type="entry name" value="DS_RBD"/>
    <property type="match status" value="1"/>
</dbReference>
<dbReference type="GO" id="GO:0006396">
    <property type="term" value="P:RNA processing"/>
    <property type="evidence" value="ECO:0007669"/>
    <property type="project" value="TreeGrafter"/>
</dbReference>
<dbReference type="STRING" id="34690.A0A182U275"/>
<organism evidence="4 5">
    <name type="scientific">Anopheles melas</name>
    <dbReference type="NCBI Taxonomy" id="34690"/>
    <lineage>
        <taxon>Eukaryota</taxon>
        <taxon>Metazoa</taxon>
        <taxon>Ecdysozoa</taxon>
        <taxon>Arthropoda</taxon>
        <taxon>Hexapoda</taxon>
        <taxon>Insecta</taxon>
        <taxon>Pterygota</taxon>
        <taxon>Neoptera</taxon>
        <taxon>Endopterygota</taxon>
        <taxon>Diptera</taxon>
        <taxon>Nematocera</taxon>
        <taxon>Culicoidea</taxon>
        <taxon>Culicidae</taxon>
        <taxon>Anophelinae</taxon>
        <taxon>Anopheles</taxon>
    </lineage>
</organism>
<sequence>MNTSATTNTNNKINISNNNAINDKSNTTASYQSSSAMLLSTPPRRGTKRKIASAIRKRRKLQHSSKAGESRLEQVPQTKNTVAVLNELKRNLVYKVESQTGPVHAPIFTISVVVDGQKFVGTGPSKKLARVAAAASALRSFIQFKDGATLTPIEPLQNVDFTSDDPMIENSIFPLSDAVVGPGVPQEKVAGAP</sequence>
<protein>
    <recommendedName>
        <fullName evidence="3">DRBM domain-containing protein</fullName>
    </recommendedName>
</protein>
<dbReference type="PANTHER" id="PTHR10910:SF62">
    <property type="entry name" value="AT07585P-RELATED"/>
    <property type="match status" value="1"/>
</dbReference>
<evidence type="ECO:0000256" key="1">
    <source>
        <dbReference type="PROSITE-ProRule" id="PRU00266"/>
    </source>
</evidence>
<dbReference type="Gene3D" id="3.30.160.20">
    <property type="match status" value="1"/>
</dbReference>
<keyword evidence="1" id="KW-0694">RNA-binding</keyword>
<dbReference type="GO" id="GO:0003726">
    <property type="term" value="F:double-stranded RNA adenosine deaminase activity"/>
    <property type="evidence" value="ECO:0007669"/>
    <property type="project" value="TreeGrafter"/>
</dbReference>